<gene>
    <name evidence="1" type="ORF">GCM10007392_17960</name>
</gene>
<name>A0A918K6H9_9GAMM</name>
<dbReference type="Proteomes" id="UP000626148">
    <property type="component" value="Unassembled WGS sequence"/>
</dbReference>
<keyword evidence="2" id="KW-1185">Reference proteome</keyword>
<reference evidence="1" key="2">
    <citation type="submission" date="2020-09" db="EMBL/GenBank/DDBJ databases">
        <authorList>
            <person name="Sun Q."/>
            <person name="Kim S."/>
        </authorList>
    </citation>
    <scope>NUCLEOTIDE SEQUENCE</scope>
    <source>
        <strain evidence="1">KCTC 22169</strain>
    </source>
</reference>
<dbReference type="InterPro" id="IPR021241">
    <property type="entry name" value="CsiV"/>
</dbReference>
<accession>A0A918K6H9</accession>
<sequence length="267" mass="30391">MRLSMTVKTALAAAIIGLAAPLLWAEEEERWYQVELLIFENPDYGTESPEQWPTYPSLSSRTPVITIDEPGTAGEPDDVEVVSPDIDAANRPTPFEPLSPEEQQLMAERTELERTRGFRILYHQAWMQPVPGRNEVIPIRIRGGDQYGQQSELQGYVNLYVERYLHLVTDLQLVRYAQTDNPFRLIDEGESAGPDALEPFPGLSLGEQSPRMQTAGVTQVDNRYYVATESVRLQQRRRMRSTELHYLDNPEFGLLVLITPIEFQDNG</sequence>
<evidence type="ECO:0008006" key="3">
    <source>
        <dbReference type="Google" id="ProtNLM"/>
    </source>
</evidence>
<evidence type="ECO:0000313" key="1">
    <source>
        <dbReference type="EMBL" id="GGX51129.1"/>
    </source>
</evidence>
<protein>
    <recommendedName>
        <fullName evidence="3">Peptidoglycan-binding protein CsiV</fullName>
    </recommendedName>
</protein>
<evidence type="ECO:0000313" key="2">
    <source>
        <dbReference type="Proteomes" id="UP000626148"/>
    </source>
</evidence>
<comment type="caution">
    <text evidence="1">The sequence shown here is derived from an EMBL/GenBank/DDBJ whole genome shotgun (WGS) entry which is preliminary data.</text>
</comment>
<dbReference type="AlphaFoldDB" id="A0A918K6H9"/>
<dbReference type="Pfam" id="PF10972">
    <property type="entry name" value="CsiV"/>
    <property type="match status" value="1"/>
</dbReference>
<organism evidence="1 2">
    <name type="scientific">Saccharospirillum salsuginis</name>
    <dbReference type="NCBI Taxonomy" id="418750"/>
    <lineage>
        <taxon>Bacteria</taxon>
        <taxon>Pseudomonadati</taxon>
        <taxon>Pseudomonadota</taxon>
        <taxon>Gammaproteobacteria</taxon>
        <taxon>Oceanospirillales</taxon>
        <taxon>Saccharospirillaceae</taxon>
        <taxon>Saccharospirillum</taxon>
    </lineage>
</organism>
<proteinExistence type="predicted"/>
<dbReference type="EMBL" id="BMXR01000004">
    <property type="protein sequence ID" value="GGX51129.1"/>
    <property type="molecule type" value="Genomic_DNA"/>
</dbReference>
<reference evidence="1" key="1">
    <citation type="journal article" date="2014" name="Int. J. Syst. Evol. Microbiol.">
        <title>Complete genome sequence of Corynebacterium casei LMG S-19264T (=DSM 44701T), isolated from a smear-ripened cheese.</title>
        <authorList>
            <consortium name="US DOE Joint Genome Institute (JGI-PGF)"/>
            <person name="Walter F."/>
            <person name="Albersmeier A."/>
            <person name="Kalinowski J."/>
            <person name="Ruckert C."/>
        </authorList>
    </citation>
    <scope>NUCLEOTIDE SEQUENCE</scope>
    <source>
        <strain evidence="1">KCTC 22169</strain>
    </source>
</reference>